<evidence type="ECO:0000256" key="3">
    <source>
        <dbReference type="ARBA" id="ARBA00022942"/>
    </source>
</evidence>
<comment type="caution">
    <text evidence="6">The sequence shown here is derived from an EMBL/GenBank/DDBJ whole genome shotgun (WGS) entry which is preliminary data.</text>
</comment>
<dbReference type="OrthoDB" id="68090at2759"/>
<dbReference type="GO" id="GO:0070628">
    <property type="term" value="F:proteasome binding"/>
    <property type="evidence" value="ECO:0007669"/>
    <property type="project" value="InterPro"/>
</dbReference>
<sequence length="309" mass="34604">MAEVKLKNLLRLYKLRSKFDAVILAVHACLVERGFRCINSGEERNAQQECDFGETLPPDWNSLDDVYALQYRKGNLSSVFIFKALKLGDKVMLYLMEEDESKMHHTDLDVDSYTSVSVDYSTVQGTQQIDSIFRRLDQLKTKIFRDVVDKFTSSTSRAGSHEERRDNRTDNQREQPSRLIDDDPLRIPPRRPPDFHGEWAPPMGPFGYGDGDRLPGHPGGSGGMLMDPFRPGGGMQAPQGVECLDHHPILDSCHGVQFHPGARFDPFGPVPPGGSRADSRSGRFAGPDPDHLPPPGYDGHVHVKNKKNI</sequence>
<comment type="similarity">
    <text evidence="1">Belongs to the proteasome inhibitor PI31 family.</text>
</comment>
<dbReference type="GO" id="GO:0000502">
    <property type="term" value="C:proteasome complex"/>
    <property type="evidence" value="ECO:0007669"/>
    <property type="project" value="UniProtKB-KW"/>
</dbReference>
<dbReference type="InterPro" id="IPR021625">
    <property type="entry name" value="PI31_Prot_N"/>
</dbReference>
<feature type="compositionally biased region" description="Basic and acidic residues" evidence="4">
    <location>
        <begin position="159"/>
        <end position="197"/>
    </location>
</feature>
<evidence type="ECO:0000259" key="5">
    <source>
        <dbReference type="Pfam" id="PF11566"/>
    </source>
</evidence>
<evidence type="ECO:0000313" key="7">
    <source>
        <dbReference type="Proteomes" id="UP001163046"/>
    </source>
</evidence>
<dbReference type="GO" id="GO:0043161">
    <property type="term" value="P:proteasome-mediated ubiquitin-dependent protein catabolic process"/>
    <property type="evidence" value="ECO:0007669"/>
    <property type="project" value="InterPro"/>
</dbReference>
<evidence type="ECO:0000256" key="2">
    <source>
        <dbReference type="ARBA" id="ARBA00015575"/>
    </source>
</evidence>
<name>A0A9X0CCJ0_9CNID</name>
<proteinExistence type="inferred from homology"/>
<protein>
    <recommendedName>
        <fullName evidence="2">Proteasome inhibitor PI31 subunit</fullName>
    </recommendedName>
</protein>
<reference evidence="6" key="1">
    <citation type="submission" date="2023-01" db="EMBL/GenBank/DDBJ databases">
        <title>Genome assembly of the deep-sea coral Lophelia pertusa.</title>
        <authorList>
            <person name="Herrera S."/>
            <person name="Cordes E."/>
        </authorList>
    </citation>
    <scope>NUCLEOTIDE SEQUENCE</scope>
    <source>
        <strain evidence="6">USNM1676648</strain>
        <tissue evidence="6">Polyp</tissue>
    </source>
</reference>
<feature type="domain" description="PI31 proteasome regulator N-terminal" evidence="5">
    <location>
        <begin position="14"/>
        <end position="156"/>
    </location>
</feature>
<gene>
    <name evidence="6" type="primary">PSMF1</name>
    <name evidence="6" type="ORF">OS493_033657</name>
</gene>
<accession>A0A9X0CCJ0</accession>
<dbReference type="Gene3D" id="3.40.1000.30">
    <property type="match status" value="1"/>
</dbReference>
<evidence type="ECO:0000256" key="4">
    <source>
        <dbReference type="SAM" id="MobiDB-lite"/>
    </source>
</evidence>
<feature type="region of interest" description="Disordered" evidence="4">
    <location>
        <begin position="154"/>
        <end position="221"/>
    </location>
</feature>
<dbReference type="AlphaFoldDB" id="A0A9X0CCJ0"/>
<dbReference type="EMBL" id="MU827822">
    <property type="protein sequence ID" value="KAJ7321804.1"/>
    <property type="molecule type" value="Genomic_DNA"/>
</dbReference>
<dbReference type="Proteomes" id="UP001163046">
    <property type="component" value="Unassembled WGS sequence"/>
</dbReference>
<dbReference type="InterPro" id="IPR045128">
    <property type="entry name" value="PI31-like"/>
</dbReference>
<dbReference type="Pfam" id="PF11566">
    <property type="entry name" value="PI31_Prot_N"/>
    <property type="match status" value="1"/>
</dbReference>
<keyword evidence="3" id="KW-0647">Proteasome</keyword>
<dbReference type="PANTHER" id="PTHR13266:SF1">
    <property type="entry name" value="PROTEASOME INHIBITOR PI31 SUBUNIT"/>
    <property type="match status" value="1"/>
</dbReference>
<organism evidence="6 7">
    <name type="scientific">Desmophyllum pertusum</name>
    <dbReference type="NCBI Taxonomy" id="174260"/>
    <lineage>
        <taxon>Eukaryota</taxon>
        <taxon>Metazoa</taxon>
        <taxon>Cnidaria</taxon>
        <taxon>Anthozoa</taxon>
        <taxon>Hexacorallia</taxon>
        <taxon>Scleractinia</taxon>
        <taxon>Caryophylliina</taxon>
        <taxon>Caryophylliidae</taxon>
        <taxon>Desmophyllum</taxon>
    </lineage>
</organism>
<dbReference type="PANTHER" id="PTHR13266">
    <property type="entry name" value="PROTEASOME INHIBITOR"/>
    <property type="match status" value="1"/>
</dbReference>
<feature type="region of interest" description="Disordered" evidence="4">
    <location>
        <begin position="264"/>
        <end position="309"/>
    </location>
</feature>
<evidence type="ECO:0000313" key="6">
    <source>
        <dbReference type="EMBL" id="KAJ7321804.1"/>
    </source>
</evidence>
<evidence type="ECO:0000256" key="1">
    <source>
        <dbReference type="ARBA" id="ARBA00006405"/>
    </source>
</evidence>
<dbReference type="GO" id="GO:0004866">
    <property type="term" value="F:endopeptidase inhibitor activity"/>
    <property type="evidence" value="ECO:0007669"/>
    <property type="project" value="InterPro"/>
</dbReference>
<keyword evidence="7" id="KW-1185">Reference proteome</keyword>